<keyword evidence="4 6" id="KW-1133">Transmembrane helix</keyword>
<evidence type="ECO:0000256" key="2">
    <source>
        <dbReference type="ARBA" id="ARBA00022475"/>
    </source>
</evidence>
<keyword evidence="2" id="KW-1003">Cell membrane</keyword>
<dbReference type="EMBL" id="CAUYUE010000003">
    <property type="protein sequence ID" value="CAK0753802.1"/>
    <property type="molecule type" value="Genomic_DNA"/>
</dbReference>
<evidence type="ECO:0000256" key="4">
    <source>
        <dbReference type="ARBA" id="ARBA00022989"/>
    </source>
</evidence>
<organism evidence="8 9">
    <name type="scientific">Coccomyxa viridis</name>
    <dbReference type="NCBI Taxonomy" id="1274662"/>
    <lineage>
        <taxon>Eukaryota</taxon>
        <taxon>Viridiplantae</taxon>
        <taxon>Chlorophyta</taxon>
        <taxon>core chlorophytes</taxon>
        <taxon>Trebouxiophyceae</taxon>
        <taxon>Trebouxiophyceae incertae sedis</taxon>
        <taxon>Coccomyxaceae</taxon>
        <taxon>Coccomyxa</taxon>
    </lineage>
</organism>
<evidence type="ECO:0000256" key="5">
    <source>
        <dbReference type="ARBA" id="ARBA00023136"/>
    </source>
</evidence>
<evidence type="ECO:0000256" key="3">
    <source>
        <dbReference type="ARBA" id="ARBA00022692"/>
    </source>
</evidence>
<keyword evidence="5 6" id="KW-0472">Membrane</keyword>
<comment type="caution">
    <text evidence="8">The sequence shown here is derived from an EMBL/GenBank/DDBJ whole genome shotgun (WGS) entry which is preliminary data.</text>
</comment>
<feature type="transmembrane region" description="Helical" evidence="6">
    <location>
        <begin position="202"/>
        <end position="224"/>
    </location>
</feature>
<dbReference type="Pfam" id="PF09335">
    <property type="entry name" value="VTT_dom"/>
    <property type="match status" value="1"/>
</dbReference>
<name>A0AAV1HWR7_9CHLO</name>
<reference evidence="8 9" key="1">
    <citation type="submission" date="2023-10" db="EMBL/GenBank/DDBJ databases">
        <authorList>
            <person name="Maclean D."/>
            <person name="Macfadyen A."/>
        </authorList>
    </citation>
    <scope>NUCLEOTIDE SEQUENCE [LARGE SCALE GENOMIC DNA]</scope>
</reference>
<evidence type="ECO:0000256" key="1">
    <source>
        <dbReference type="ARBA" id="ARBA00004651"/>
    </source>
</evidence>
<evidence type="ECO:0000313" key="8">
    <source>
        <dbReference type="EMBL" id="CAK0753802.1"/>
    </source>
</evidence>
<dbReference type="Proteomes" id="UP001314263">
    <property type="component" value="Unassembled WGS sequence"/>
</dbReference>
<dbReference type="AlphaFoldDB" id="A0AAV1HWR7"/>
<accession>A0AAV1HWR7</accession>
<feature type="transmembrane region" description="Helical" evidence="6">
    <location>
        <begin position="86"/>
        <end position="107"/>
    </location>
</feature>
<sequence>MPMKSTTRNAVRVAIFVLFVAVILVATLVFHIQDHVGDILDWIEEHRVAGSLTFVALYAFCTVLPLPASVLSLGAGAIFGLVLGTILVWVGAVAGLVGCLVIGRLLLRDWVASMAHKYPVWQAIEGAIREEGWRMVMLLRLSPILPFTPLNYALSVTPISSWAYTWASALGIIPGTLLYVYLGSLANDLGELLSGRRKVSPVITIVSAVVSGVFIVATFVIISVRAKRAISRRLDEERLMDVRGQDLREGESAPLTGRSMPSSRVVHA</sequence>
<dbReference type="PANTHER" id="PTHR12677:SF59">
    <property type="entry name" value="GOLGI APPARATUS MEMBRANE PROTEIN TVP38-RELATED"/>
    <property type="match status" value="1"/>
</dbReference>
<keyword evidence="9" id="KW-1185">Reference proteome</keyword>
<protein>
    <recommendedName>
        <fullName evidence="7">VTT domain-containing protein</fullName>
    </recommendedName>
</protein>
<keyword evidence="3 6" id="KW-0812">Transmembrane</keyword>
<proteinExistence type="predicted"/>
<evidence type="ECO:0000259" key="7">
    <source>
        <dbReference type="Pfam" id="PF09335"/>
    </source>
</evidence>
<evidence type="ECO:0000256" key="6">
    <source>
        <dbReference type="SAM" id="Phobius"/>
    </source>
</evidence>
<feature type="domain" description="VTT" evidence="7">
    <location>
        <begin position="66"/>
        <end position="184"/>
    </location>
</feature>
<comment type="subcellular location">
    <subcellularLocation>
        <location evidence="1">Cell membrane</location>
        <topology evidence="1">Multi-pass membrane protein</topology>
    </subcellularLocation>
</comment>
<gene>
    <name evidence="8" type="ORF">CVIRNUC_002248</name>
</gene>
<feature type="transmembrane region" description="Helical" evidence="6">
    <location>
        <begin position="12"/>
        <end position="32"/>
    </location>
</feature>
<evidence type="ECO:0000313" key="9">
    <source>
        <dbReference type="Proteomes" id="UP001314263"/>
    </source>
</evidence>
<dbReference type="InterPro" id="IPR015414">
    <property type="entry name" value="TMEM64"/>
</dbReference>
<feature type="transmembrane region" description="Helical" evidence="6">
    <location>
        <begin position="162"/>
        <end position="182"/>
    </location>
</feature>
<feature type="transmembrane region" description="Helical" evidence="6">
    <location>
        <begin position="52"/>
        <end position="80"/>
    </location>
</feature>
<dbReference type="GO" id="GO:0005886">
    <property type="term" value="C:plasma membrane"/>
    <property type="evidence" value="ECO:0007669"/>
    <property type="project" value="UniProtKB-SubCell"/>
</dbReference>
<dbReference type="InterPro" id="IPR032816">
    <property type="entry name" value="VTT_dom"/>
</dbReference>
<dbReference type="PANTHER" id="PTHR12677">
    <property type="entry name" value="GOLGI APPARATUS MEMBRANE PROTEIN TVP38-RELATED"/>
    <property type="match status" value="1"/>
</dbReference>